<dbReference type="VEuPathDB" id="TriTrypDB:TCDM_11607"/>
<dbReference type="CDD" id="cd15482">
    <property type="entry name" value="Sialidase_non-viral"/>
    <property type="match status" value="1"/>
</dbReference>
<accession>V5AZZ4</accession>
<dbReference type="InterPro" id="IPR036278">
    <property type="entry name" value="Sialidase_sf"/>
</dbReference>
<proteinExistence type="predicted"/>
<dbReference type="GO" id="GO:0004308">
    <property type="term" value="F:exo-alpha-sialidase activity"/>
    <property type="evidence" value="ECO:0007669"/>
    <property type="project" value="InterPro"/>
</dbReference>
<dbReference type="EMBL" id="AYLP01000385">
    <property type="protein sequence ID" value="ESS60844.1"/>
    <property type="molecule type" value="Genomic_DNA"/>
</dbReference>
<dbReference type="Proteomes" id="UP000017861">
    <property type="component" value="Unassembled WGS sequence"/>
</dbReference>
<evidence type="ECO:0000313" key="2">
    <source>
        <dbReference type="EMBL" id="ESS60844.1"/>
    </source>
</evidence>
<dbReference type="Gene3D" id="2.120.10.10">
    <property type="match status" value="1"/>
</dbReference>
<evidence type="ECO:0000259" key="1">
    <source>
        <dbReference type="Pfam" id="PF13859"/>
    </source>
</evidence>
<gene>
    <name evidence="2" type="ORF">TCDM_11607</name>
</gene>
<dbReference type="InterPro" id="IPR008377">
    <property type="entry name" value="Sialidase_trypan"/>
</dbReference>
<reference evidence="2 3" key="1">
    <citation type="journal article" date="2014" name="Genome Announc.">
        <title>Trypanosoma cruzi Clone Dm28c Draft Genome Sequence.</title>
        <authorList>
            <person name="Grisard E.C."/>
            <person name="Teixeira S.M."/>
            <person name="de Almeida L.G."/>
            <person name="Stoco P.H."/>
            <person name="Gerber A.L."/>
            <person name="Talavera-Lopez C."/>
            <person name="Lima O.C."/>
            <person name="Andersson B."/>
            <person name="de Vasconcelos A.T."/>
        </authorList>
    </citation>
    <scope>NUCLEOTIDE SEQUENCE [LARGE SCALE GENOMIC DNA]</scope>
    <source>
        <strain evidence="2 3">Dm28c</strain>
    </source>
</reference>
<organism evidence="2 3">
    <name type="scientific">Trypanosoma cruzi Dm28c</name>
    <dbReference type="NCBI Taxonomy" id="1416333"/>
    <lineage>
        <taxon>Eukaryota</taxon>
        <taxon>Discoba</taxon>
        <taxon>Euglenozoa</taxon>
        <taxon>Kinetoplastea</taxon>
        <taxon>Metakinetoplastina</taxon>
        <taxon>Trypanosomatida</taxon>
        <taxon>Trypanosomatidae</taxon>
        <taxon>Trypanosoma</taxon>
        <taxon>Schizotrypanum</taxon>
    </lineage>
</organism>
<comment type="caution">
    <text evidence="2">The sequence shown here is derived from an EMBL/GenBank/DDBJ whole genome shotgun (WGS) entry which is preliminary data.</text>
</comment>
<dbReference type="OrthoDB" id="10384216at2759"/>
<feature type="domain" description="Sialidase" evidence="1">
    <location>
        <begin position="1"/>
        <end position="93"/>
    </location>
</feature>
<dbReference type="SUPFAM" id="SSF50939">
    <property type="entry name" value="Sialidases"/>
    <property type="match status" value="1"/>
</dbReference>
<dbReference type="AlphaFoldDB" id="V5AZZ4"/>
<dbReference type="InterPro" id="IPR011040">
    <property type="entry name" value="Sialidase"/>
</dbReference>
<protein>
    <submittedName>
        <fullName evidence="2">Trans-sialidase</fullName>
    </submittedName>
</protein>
<evidence type="ECO:0000313" key="3">
    <source>
        <dbReference type="Proteomes" id="UP000017861"/>
    </source>
</evidence>
<dbReference type="Pfam" id="PF13859">
    <property type="entry name" value="BNR_3"/>
    <property type="match status" value="1"/>
</dbReference>
<name>V5AZZ4_TRYCR</name>
<dbReference type="PRINTS" id="PR01803">
    <property type="entry name" value="TCSIALIDASE"/>
</dbReference>
<sequence length="104" mass="11717">MQNGTLVFPLTASKKNYHPFSMMAYSTDSGNNRVFPQGMSSAECVNHRITEWETGQILMVTDCKDGQMVYESRDMGTTWTEAVRTLSGVWVTHDQEALGTELYV</sequence>